<evidence type="ECO:0000313" key="2">
    <source>
        <dbReference type="Proteomes" id="UP000321323"/>
    </source>
</evidence>
<dbReference type="Pfam" id="PF05742">
    <property type="entry name" value="TANGO2"/>
    <property type="match status" value="2"/>
</dbReference>
<accession>A0ABZ1UTD3</accession>
<organism evidence="1 2">
    <name type="scientific">[Empedobacter] haloabium</name>
    <dbReference type="NCBI Taxonomy" id="592317"/>
    <lineage>
        <taxon>Bacteria</taxon>
        <taxon>Pseudomonadati</taxon>
        <taxon>Pseudomonadota</taxon>
        <taxon>Betaproteobacteria</taxon>
        <taxon>Burkholderiales</taxon>
        <taxon>Oxalobacteraceae</taxon>
        <taxon>Telluria group</taxon>
        <taxon>Telluria group incertae sedis</taxon>
    </lineage>
</organism>
<name>A0ABZ1UTD3_9BURK</name>
<dbReference type="PANTHER" id="PTHR17985">
    <property type="entry name" value="SER/THR-RICH PROTEIN T10 IN DGCR REGION"/>
    <property type="match status" value="1"/>
</dbReference>
<keyword evidence="2" id="KW-1185">Reference proteome</keyword>
<reference evidence="1 2" key="1">
    <citation type="journal article" date="2019" name="Int. J. Syst. Evol. Microbiol.">
        <title>The Draft Whole-Genome Sequence of the Antibiotic Producer Empedobacter haloabium ATCC 31962 Provides Indications for Its Taxonomic Reclassification.</title>
        <authorList>
            <person name="Miess H."/>
            <person name="Arlt P."/>
            <person name="Apel A.K."/>
            <person name="Weber T."/>
            <person name="Nieselt K."/>
            <person name="Hanssen F."/>
            <person name="Czemmel S."/>
            <person name="Nahnsen S."/>
            <person name="Gross H."/>
        </authorList>
    </citation>
    <scope>NUCLEOTIDE SEQUENCE [LARGE SCALE GENOMIC DNA]</scope>
    <source>
        <strain evidence="1 2">ATCC 31962</strain>
    </source>
</reference>
<sequence>MCLIVFAWQVVPGVPLIAAANRDEYFARASAPAAPWEENPQIVAGRDLKAGGSWMGITRPESPGDPYPPNITPLRARCTGGALAAEPQQGKAPSRFAALTNIRAPHDFDPQAPSRGMLVSNFLAGSMSARDYVEQIRPGAHAYNGFNLVLCDGLELVWFSNRGEADPRNGQPLPPGIYGLSNALLDSPWPKVVRTKAQFASLLCLGAPEEAYFEMLADTTRAPDQRLPETGVPIERERMLSAVKIESADYGTRTSTVVKLYAAAPAQLHEVEVA</sequence>
<dbReference type="Proteomes" id="UP000321323">
    <property type="component" value="Chromosome"/>
</dbReference>
<protein>
    <submittedName>
        <fullName evidence="1">NRDE family protein</fullName>
    </submittedName>
</protein>
<dbReference type="InterPro" id="IPR008551">
    <property type="entry name" value="TANGO2"/>
</dbReference>
<dbReference type="EMBL" id="CP136508">
    <property type="protein sequence ID" value="WUR15965.1"/>
    <property type="molecule type" value="Genomic_DNA"/>
</dbReference>
<dbReference type="PANTHER" id="PTHR17985:SF8">
    <property type="entry name" value="TRANSPORT AND GOLGI ORGANIZATION PROTEIN 2 HOMOLOG"/>
    <property type="match status" value="1"/>
</dbReference>
<evidence type="ECO:0000313" key="1">
    <source>
        <dbReference type="EMBL" id="WUR15965.1"/>
    </source>
</evidence>
<gene>
    <name evidence="1" type="ORF">E7V67_012930</name>
</gene>
<proteinExistence type="predicted"/>